<proteinExistence type="predicted"/>
<reference evidence="1 2" key="1">
    <citation type="journal article" date="2021" name="BMC Biol.">
        <title>Horizontally acquired antibacterial genes associated with adaptive radiation of ladybird beetles.</title>
        <authorList>
            <person name="Li H.S."/>
            <person name="Tang X.F."/>
            <person name="Huang Y.H."/>
            <person name="Xu Z.Y."/>
            <person name="Chen M.L."/>
            <person name="Du X.Y."/>
            <person name="Qiu B.Y."/>
            <person name="Chen P.T."/>
            <person name="Zhang W."/>
            <person name="Slipinski A."/>
            <person name="Escalona H.E."/>
            <person name="Waterhouse R.M."/>
            <person name="Zwick A."/>
            <person name="Pang H."/>
        </authorList>
    </citation>
    <scope>NUCLEOTIDE SEQUENCE [LARGE SCALE GENOMIC DNA]</scope>
    <source>
        <strain evidence="1">SYSU2018</strain>
    </source>
</reference>
<organism evidence="1 2">
    <name type="scientific">Cryptolaemus montrouzieri</name>
    <dbReference type="NCBI Taxonomy" id="559131"/>
    <lineage>
        <taxon>Eukaryota</taxon>
        <taxon>Metazoa</taxon>
        <taxon>Ecdysozoa</taxon>
        <taxon>Arthropoda</taxon>
        <taxon>Hexapoda</taxon>
        <taxon>Insecta</taxon>
        <taxon>Pterygota</taxon>
        <taxon>Neoptera</taxon>
        <taxon>Endopterygota</taxon>
        <taxon>Coleoptera</taxon>
        <taxon>Polyphaga</taxon>
        <taxon>Cucujiformia</taxon>
        <taxon>Coccinelloidea</taxon>
        <taxon>Coccinellidae</taxon>
        <taxon>Scymninae</taxon>
        <taxon>Scymnini</taxon>
        <taxon>Cryptolaemus</taxon>
    </lineage>
</organism>
<evidence type="ECO:0000313" key="2">
    <source>
        <dbReference type="Proteomes" id="UP001516400"/>
    </source>
</evidence>
<gene>
    <name evidence="1" type="ORF">HHI36_003967</name>
</gene>
<sequence length="210" mass="23700">MRNCSIGIPNFHRMSGRQIDSLLGEDGVFSKKVRSVPSKIIMDEDKTVETAGERNISDDADVDRSFSTRMEEEQGTQMETNLEQSKYEGDMYSKNLQEIFRVYNDHEDSQTRGYEGDTGLLGLSRESIDQLSLSGEEEESTHSIVSEEMQRSLVDVVEPCSGYDLYADKNENDVQRPTIGTNYTVSYGSAEETLDLINFVQMHHGGDENL</sequence>
<name>A0ABD2NPR4_9CUCU</name>
<dbReference type="Proteomes" id="UP001516400">
    <property type="component" value="Unassembled WGS sequence"/>
</dbReference>
<evidence type="ECO:0000313" key="1">
    <source>
        <dbReference type="EMBL" id="KAL3280731.1"/>
    </source>
</evidence>
<accession>A0ABD2NPR4</accession>
<keyword evidence="2" id="KW-1185">Reference proteome</keyword>
<protein>
    <submittedName>
        <fullName evidence="1">Uncharacterized protein</fullName>
    </submittedName>
</protein>
<comment type="caution">
    <text evidence="1">The sequence shown here is derived from an EMBL/GenBank/DDBJ whole genome shotgun (WGS) entry which is preliminary data.</text>
</comment>
<dbReference type="AlphaFoldDB" id="A0ABD2NPR4"/>
<dbReference type="EMBL" id="JABFTP020000144">
    <property type="protein sequence ID" value="KAL3280731.1"/>
    <property type="molecule type" value="Genomic_DNA"/>
</dbReference>